<feature type="region of interest" description="Disordered" evidence="1">
    <location>
        <begin position="52"/>
        <end position="72"/>
    </location>
</feature>
<proteinExistence type="predicted"/>
<dbReference type="EMBL" id="ACVA01000063">
    <property type="protein sequence ID" value="EEX17587.1"/>
    <property type="molecule type" value="Genomic_DNA"/>
</dbReference>
<protein>
    <submittedName>
        <fullName evidence="2">Uncharacterized protein</fullName>
    </submittedName>
</protein>
<accession>C9MSD2</accession>
<name>C9MSD2_9BACT</name>
<keyword evidence="3" id="KW-1185">Reference proteome</keyword>
<feature type="compositionally biased region" description="Basic residues" evidence="1">
    <location>
        <begin position="54"/>
        <end position="63"/>
    </location>
</feature>
<organism evidence="2 3">
    <name type="scientific">Prevotella veroralis F0319</name>
    <dbReference type="NCBI Taxonomy" id="649761"/>
    <lineage>
        <taxon>Bacteria</taxon>
        <taxon>Pseudomonadati</taxon>
        <taxon>Bacteroidota</taxon>
        <taxon>Bacteroidia</taxon>
        <taxon>Bacteroidales</taxon>
        <taxon>Prevotellaceae</taxon>
        <taxon>Prevotella</taxon>
    </lineage>
</organism>
<reference evidence="2 3" key="1">
    <citation type="submission" date="2009-09" db="EMBL/GenBank/DDBJ databases">
        <authorList>
            <person name="Weinstock G."/>
            <person name="Sodergren E."/>
            <person name="Clifton S."/>
            <person name="Fulton L."/>
            <person name="Fulton B."/>
            <person name="Courtney L."/>
            <person name="Fronick C."/>
            <person name="Harrison M."/>
            <person name="Strong C."/>
            <person name="Farmer C."/>
            <person name="Delahaunty K."/>
            <person name="Markovic C."/>
            <person name="Hall O."/>
            <person name="Minx P."/>
            <person name="Tomlinson C."/>
            <person name="Mitreva M."/>
            <person name="Nelson J."/>
            <person name="Hou S."/>
            <person name="Wollam A."/>
            <person name="Pepin K.H."/>
            <person name="Johnson M."/>
            <person name="Bhonagiri V."/>
            <person name="Nash W.E."/>
            <person name="Warren W."/>
            <person name="Chinwalla A."/>
            <person name="Mardis E.R."/>
            <person name="Wilson R.K."/>
        </authorList>
    </citation>
    <scope>NUCLEOTIDE SEQUENCE [LARGE SCALE GENOMIC DNA]</scope>
    <source>
        <strain evidence="2 3">F0319</strain>
    </source>
</reference>
<gene>
    <name evidence="2" type="ORF">HMPREF0973_02551</name>
</gene>
<sequence>MNERTPFCKQRDAFFTWKRRLLHMKETPSLNRRNAFFAASKRPSMLCATNREGRPKHLSKSHLHTGNNLLNP</sequence>
<evidence type="ECO:0000313" key="3">
    <source>
        <dbReference type="Proteomes" id="UP000003327"/>
    </source>
</evidence>
<dbReference type="AlphaFoldDB" id="C9MSD2"/>
<evidence type="ECO:0000313" key="2">
    <source>
        <dbReference type="EMBL" id="EEX17587.1"/>
    </source>
</evidence>
<dbReference type="Proteomes" id="UP000003327">
    <property type="component" value="Unassembled WGS sequence"/>
</dbReference>
<comment type="caution">
    <text evidence="2">The sequence shown here is derived from an EMBL/GenBank/DDBJ whole genome shotgun (WGS) entry which is preliminary data.</text>
</comment>
<dbReference type="HOGENOM" id="CLU_2719023_0_0_10"/>
<evidence type="ECO:0000256" key="1">
    <source>
        <dbReference type="SAM" id="MobiDB-lite"/>
    </source>
</evidence>